<dbReference type="EMBL" id="NQIK02000002">
    <property type="protein sequence ID" value="KAF7574821.1"/>
    <property type="molecule type" value="Genomic_DNA"/>
</dbReference>
<dbReference type="EMBL" id="NRDI02000002">
    <property type="protein sequence ID" value="KAI1518885.1"/>
    <property type="molecule type" value="Genomic_DNA"/>
</dbReference>
<reference evidence="3" key="2">
    <citation type="submission" date="2021-05" db="EMBL/GenBank/DDBJ databases">
        <authorList>
            <person name="Moolhuijzen P.M."/>
            <person name="Moffat C.S."/>
        </authorList>
    </citation>
    <scope>NUCLEOTIDE SEQUENCE</scope>
    <source>
        <strain evidence="3">86-124</strain>
    </source>
</reference>
<feature type="compositionally biased region" description="Polar residues" evidence="1">
    <location>
        <begin position="87"/>
        <end position="107"/>
    </location>
</feature>
<feature type="compositionally biased region" description="Polar residues" evidence="1">
    <location>
        <begin position="607"/>
        <end position="619"/>
    </location>
</feature>
<feature type="compositionally biased region" description="Low complexity" evidence="1">
    <location>
        <begin position="563"/>
        <end position="595"/>
    </location>
</feature>
<feature type="region of interest" description="Disordered" evidence="1">
    <location>
        <begin position="683"/>
        <end position="719"/>
    </location>
</feature>
<dbReference type="Proteomes" id="UP000245464">
    <property type="component" value="Chromosome 2"/>
</dbReference>
<feature type="region of interest" description="Disordered" evidence="1">
    <location>
        <begin position="172"/>
        <end position="193"/>
    </location>
</feature>
<feature type="region of interest" description="Disordered" evidence="1">
    <location>
        <begin position="741"/>
        <end position="766"/>
    </location>
</feature>
<reference evidence="2" key="1">
    <citation type="journal article" date="2018" name="BMC Genomics">
        <title>Comparative genomics of the wheat fungal pathogen Pyrenophora tritici-repentis reveals chromosomal variations and genome plasticity.</title>
        <authorList>
            <person name="Moolhuijzen P."/>
            <person name="See P.T."/>
            <person name="Hane J.K."/>
            <person name="Shi G."/>
            <person name="Liu Z."/>
            <person name="Oliver R.P."/>
            <person name="Moffat C.S."/>
        </authorList>
    </citation>
    <scope>NUCLEOTIDE SEQUENCE [LARGE SCALE GENOMIC DNA]</scope>
    <source>
        <strain evidence="2">M4</strain>
    </source>
</reference>
<feature type="region of interest" description="Disordered" evidence="1">
    <location>
        <begin position="231"/>
        <end position="335"/>
    </location>
</feature>
<reference evidence="3" key="3">
    <citation type="journal article" date="2022" name="bioRxiv">
        <title>A global pangenome for the wheat fungal pathogen Pyrenophora tritici-repentis and prediction of effector protein structural homology.</title>
        <authorList>
            <person name="Moolhuijzen P."/>
            <person name="See P.T."/>
            <person name="Shi G."/>
            <person name="Powell H.R."/>
            <person name="Cockram J."/>
            <person name="Jorgensen L.N."/>
            <person name="Benslimane H."/>
            <person name="Strelkov S.E."/>
            <person name="Turner J."/>
            <person name="Liu Z."/>
            <person name="Moffat C.S."/>
        </authorList>
    </citation>
    <scope>NUCLEOTIDE SEQUENCE</scope>
    <source>
        <strain evidence="3">86-124</strain>
    </source>
</reference>
<evidence type="ECO:0000256" key="1">
    <source>
        <dbReference type="SAM" id="MobiDB-lite"/>
    </source>
</evidence>
<comment type="caution">
    <text evidence="2">The sequence shown here is derived from an EMBL/GenBank/DDBJ whole genome shotgun (WGS) entry which is preliminary data.</text>
</comment>
<feature type="compositionally biased region" description="Polar residues" evidence="1">
    <location>
        <begin position="283"/>
        <end position="295"/>
    </location>
</feature>
<dbReference type="AlphaFoldDB" id="A0A2W1HKL8"/>
<feature type="compositionally biased region" description="Low complexity" evidence="1">
    <location>
        <begin position="745"/>
        <end position="754"/>
    </location>
</feature>
<feature type="compositionally biased region" description="Basic residues" evidence="1">
    <location>
        <begin position="694"/>
        <end position="709"/>
    </location>
</feature>
<protein>
    <submittedName>
        <fullName evidence="2">Uncharacterized protein</fullName>
    </submittedName>
</protein>
<feature type="compositionally biased region" description="Polar residues" evidence="1">
    <location>
        <begin position="238"/>
        <end position="249"/>
    </location>
</feature>
<feature type="compositionally biased region" description="Polar residues" evidence="1">
    <location>
        <begin position="849"/>
        <end position="868"/>
    </location>
</feature>
<feature type="region of interest" description="Disordered" evidence="1">
    <location>
        <begin position="454"/>
        <end position="628"/>
    </location>
</feature>
<organism evidence="2 4">
    <name type="scientific">Pyrenophora tritici-repentis</name>
    <dbReference type="NCBI Taxonomy" id="45151"/>
    <lineage>
        <taxon>Eukaryota</taxon>
        <taxon>Fungi</taxon>
        <taxon>Dikarya</taxon>
        <taxon>Ascomycota</taxon>
        <taxon>Pezizomycotina</taxon>
        <taxon>Dothideomycetes</taxon>
        <taxon>Pleosporomycetidae</taxon>
        <taxon>Pleosporales</taxon>
        <taxon>Pleosporineae</taxon>
        <taxon>Pleosporaceae</taxon>
        <taxon>Pyrenophora</taxon>
    </lineage>
</organism>
<evidence type="ECO:0000313" key="3">
    <source>
        <dbReference type="EMBL" id="KAI1518885.1"/>
    </source>
</evidence>
<keyword evidence="5" id="KW-1185">Reference proteome</keyword>
<feature type="compositionally biased region" description="Basic and acidic residues" evidence="1">
    <location>
        <begin position="251"/>
        <end position="261"/>
    </location>
</feature>
<feature type="compositionally biased region" description="Basic residues" evidence="1">
    <location>
        <begin position="597"/>
        <end position="606"/>
    </location>
</feature>
<dbReference type="OMA" id="RRTWNSW"/>
<evidence type="ECO:0000313" key="5">
    <source>
        <dbReference type="Proteomes" id="UP000249757"/>
    </source>
</evidence>
<evidence type="ECO:0000313" key="4">
    <source>
        <dbReference type="Proteomes" id="UP000245464"/>
    </source>
</evidence>
<reference evidence="5" key="4">
    <citation type="journal article" date="2022" name="Microb. Genom.">
        <title>A global pangenome for the wheat fungal pathogen Pyrenophora tritici-repentis and prediction of effector protein structural homology.</title>
        <authorList>
            <person name="Moolhuijzen P.M."/>
            <person name="See P.T."/>
            <person name="Shi G."/>
            <person name="Powell H.R."/>
            <person name="Cockram J."/>
            <person name="Jorgensen L.N."/>
            <person name="Benslimane H."/>
            <person name="Strelkov S.E."/>
            <person name="Turner J."/>
            <person name="Liu Z."/>
            <person name="Moffat C.S."/>
        </authorList>
    </citation>
    <scope>NUCLEOTIDE SEQUENCE [LARGE SCALE GENOMIC DNA]</scope>
</reference>
<dbReference type="Proteomes" id="UP000249757">
    <property type="component" value="Unassembled WGS sequence"/>
</dbReference>
<feature type="region of interest" description="Disordered" evidence="1">
    <location>
        <begin position="200"/>
        <end position="219"/>
    </location>
</feature>
<dbReference type="OrthoDB" id="5341904at2759"/>
<feature type="region of interest" description="Disordered" evidence="1">
    <location>
        <begin position="809"/>
        <end position="889"/>
    </location>
</feature>
<evidence type="ECO:0000313" key="2">
    <source>
        <dbReference type="EMBL" id="KAF7574821.1"/>
    </source>
</evidence>
<accession>A0A2W1HKL8</accession>
<sequence>MGNQPSTANHNRLSKPKTNTNSPVGATKADSPEPVSIYADLSTEGRQQIKDTLLSPTTTEFGSPVWAHNDETAGESTHTRGRPLSLVSRSNSKANSRTHSRSNSLSCFGSRHGSSVKLGSLADSKTSLASISHVNIAEAIRLLQEVKKNGTPDDLAALQGILEAPDEPDISTADPVHDRHSPQIGTSTSSLTRRQSLVQTPGVGTRNSPVEGRRRTWNSWKAPKLEADEEAKWRSSHRANSQLQSQTVARLTKEARDEPMPRAETPTDIDYSHLGSLELGSLVVTNGAPSPSFSAKDSRPRQTDPDEYFASSEENSSPLMMKSTRRRGHAKSMSAALPQTSRLYQMDTPDVPLPYDIRSVTNTAIIKPSSSPKLVDLAALNESSPRSLRVTNMSIPSASQLAHSYQADIATSPFEPLAEKFPTNGDKECASYDASFQTAPIFQDAFFTEPEPLPELKVSMPSSRLSLPTPQKSKKTSDQRPSPRTMDSGYSSGGSLRMSEQDQLYCRCSGTSQPDVTPQKGMPKSILRNKSTNSSHSPAPSSAEEEDSKVNRSPSYLQIPVHSSSSSARSSASDSLLSPQTPRSITSGSSFESTSRPQKKRIHRSRPSQAQTLVVQSCQPIPEGTIPEVPNKVRANFERRVSQFPEVECLTRTYPTKDHVVVDDRSDITTFPVLDTIEPLTELEPERPKTAPSHPRRKSLSFLRRKSSVSKHEMEKEAENDARHVIDFGTSAMSLGTSPYDAAMSQSSKPSVSSPTHPHQMGSMPRAKSMVNMDSKAATEYARLHSKDLAFADQQVSRQRRKSCHNIKIEAGEAKAVRRRPQGSDIPPVPSIDTSRFSVSPVAKPRLQPSRSEQRASQIASNYESRPQTLAVRPQGGHQRRKSTGEVLRSKKAIVNVSASPNPQAMGDIASWGRFSGGLQYNYEGRGAGVGGSAGTRQLHSYASVKSLHYKHQYGVDLSDVPIMLQRV</sequence>
<gene>
    <name evidence="3" type="ORF">Ptr86124_002013</name>
    <name evidence="2" type="ORF">PtrM4_064450</name>
</gene>
<proteinExistence type="predicted"/>
<name>A0A2W1HKL8_9PLEO</name>
<feature type="compositionally biased region" description="Polar residues" evidence="1">
    <location>
        <begin position="460"/>
        <end position="471"/>
    </location>
</feature>
<feature type="compositionally biased region" description="Basic and acidic residues" evidence="1">
    <location>
        <begin position="710"/>
        <end position="719"/>
    </location>
</feature>
<feature type="region of interest" description="Disordered" evidence="1">
    <location>
        <begin position="1"/>
        <end position="112"/>
    </location>
</feature>
<feature type="compositionally biased region" description="Polar residues" evidence="1">
    <location>
        <begin position="1"/>
        <end position="24"/>
    </location>
</feature>